<gene>
    <name evidence="6" type="ORF">ANBU17_21790</name>
</gene>
<keyword evidence="7" id="KW-1185">Reference proteome</keyword>
<dbReference type="NCBIfam" id="TIGR01575">
    <property type="entry name" value="rimI"/>
    <property type="match status" value="1"/>
</dbReference>
<dbReference type="InterPro" id="IPR000182">
    <property type="entry name" value="GNAT_dom"/>
</dbReference>
<dbReference type="EMBL" id="BLYI01000046">
    <property type="protein sequence ID" value="GFO85832.1"/>
    <property type="molecule type" value="Genomic_DNA"/>
</dbReference>
<keyword evidence="3" id="KW-0808">Transferase</keyword>
<evidence type="ECO:0000256" key="3">
    <source>
        <dbReference type="ARBA" id="ARBA00022679"/>
    </source>
</evidence>
<evidence type="ECO:0000313" key="7">
    <source>
        <dbReference type="Proteomes" id="UP000613208"/>
    </source>
</evidence>
<dbReference type="CDD" id="cd04301">
    <property type="entry name" value="NAT_SF"/>
    <property type="match status" value="1"/>
</dbReference>
<dbReference type="PROSITE" id="PS51186">
    <property type="entry name" value="GNAT"/>
    <property type="match status" value="1"/>
</dbReference>
<evidence type="ECO:0000256" key="2">
    <source>
        <dbReference type="ARBA" id="ARBA00022490"/>
    </source>
</evidence>
<sequence length="244" mass="28944">MEKAKANAREWHVHKALPEDLAMIAEIERITFHKPWSLESIESFYYKKTSDIYVWRDRNKISGYIMAEHILEQGELQRIAIVPFIRKMGIGTLLLQEFRERYRKMGVETIYLEVRESNQAARNFYKKSGFEEYGRRPKYYSDPMEDAILMFWDDPDPIHSLPVESGETSTYNDSGKEEETMICNVCGNKIDEKTDFIEVKKEWGYFSNKDTEIHEFKICERCYDRIVKQFEISPKVTEKSEVLS</sequence>
<dbReference type="PANTHER" id="PTHR43420">
    <property type="entry name" value="ACETYLTRANSFERASE"/>
    <property type="match status" value="1"/>
</dbReference>
<dbReference type="Gene3D" id="3.40.630.30">
    <property type="match status" value="1"/>
</dbReference>
<dbReference type="RefSeq" id="WP_201311525.1">
    <property type="nucleotide sequence ID" value="NZ_BLYI01000046.1"/>
</dbReference>
<dbReference type="InterPro" id="IPR006464">
    <property type="entry name" value="AcTrfase_RimI/Ard1"/>
</dbReference>
<evidence type="ECO:0000256" key="1">
    <source>
        <dbReference type="ARBA" id="ARBA00005395"/>
    </source>
</evidence>
<dbReference type="InterPro" id="IPR016181">
    <property type="entry name" value="Acyl_CoA_acyltransferase"/>
</dbReference>
<dbReference type="SUPFAM" id="SSF55729">
    <property type="entry name" value="Acyl-CoA N-acyltransferases (Nat)"/>
    <property type="match status" value="1"/>
</dbReference>
<dbReference type="InterPro" id="IPR050680">
    <property type="entry name" value="YpeA/RimI_acetyltransf"/>
</dbReference>
<feature type="domain" description="N-acetyltransferase" evidence="5">
    <location>
        <begin position="11"/>
        <end position="155"/>
    </location>
</feature>
<proteinExistence type="inferred from homology"/>
<protein>
    <recommendedName>
        <fullName evidence="5">N-acetyltransferase domain-containing protein</fullName>
    </recommendedName>
</protein>
<accession>A0A916Q7X1</accession>
<evidence type="ECO:0000313" key="6">
    <source>
        <dbReference type="EMBL" id="GFO85832.1"/>
    </source>
</evidence>
<dbReference type="AlphaFoldDB" id="A0A916Q7X1"/>
<dbReference type="Proteomes" id="UP000613208">
    <property type="component" value="Unassembled WGS sequence"/>
</dbReference>
<keyword evidence="4" id="KW-0012">Acyltransferase</keyword>
<name>A0A916Q7X1_9FIRM</name>
<reference evidence="6" key="1">
    <citation type="submission" date="2020-06" db="EMBL/GenBank/DDBJ databases">
        <title>Characterization of fructooligosaccharide metabolism and fructooligosaccharide-degrading enzymes in human commensal butyrate producers.</title>
        <authorList>
            <person name="Tanno H."/>
            <person name="Fujii T."/>
            <person name="Hirano K."/>
            <person name="Maeno S."/>
            <person name="Tonozuka T."/>
            <person name="Sakamoto M."/>
            <person name="Ohkuma M."/>
            <person name="Tochio T."/>
            <person name="Endo A."/>
        </authorList>
    </citation>
    <scope>NUCLEOTIDE SEQUENCE</scope>
    <source>
        <strain evidence="6">JCM 17466</strain>
    </source>
</reference>
<keyword evidence="2" id="KW-0963">Cytoplasm</keyword>
<comment type="caution">
    <text evidence="6">The sequence shown here is derived from an EMBL/GenBank/DDBJ whole genome shotgun (WGS) entry which is preliminary data.</text>
</comment>
<dbReference type="PANTHER" id="PTHR43420:SF44">
    <property type="entry name" value="ACETYLTRANSFERASE YPEA"/>
    <property type="match status" value="1"/>
</dbReference>
<dbReference type="Pfam" id="PF00583">
    <property type="entry name" value="Acetyltransf_1"/>
    <property type="match status" value="1"/>
</dbReference>
<dbReference type="GO" id="GO:0008080">
    <property type="term" value="F:N-acetyltransferase activity"/>
    <property type="evidence" value="ECO:0007669"/>
    <property type="project" value="InterPro"/>
</dbReference>
<organism evidence="6 7">
    <name type="scientific">Anaerostipes butyraticus</name>
    <dbReference type="NCBI Taxonomy" id="645466"/>
    <lineage>
        <taxon>Bacteria</taxon>
        <taxon>Bacillati</taxon>
        <taxon>Bacillota</taxon>
        <taxon>Clostridia</taxon>
        <taxon>Lachnospirales</taxon>
        <taxon>Lachnospiraceae</taxon>
        <taxon>Anaerostipes</taxon>
    </lineage>
</organism>
<comment type="similarity">
    <text evidence="1">Belongs to the acetyltransferase family. RimI subfamily.</text>
</comment>
<evidence type="ECO:0000256" key="4">
    <source>
        <dbReference type="ARBA" id="ARBA00023315"/>
    </source>
</evidence>
<evidence type="ECO:0000259" key="5">
    <source>
        <dbReference type="PROSITE" id="PS51186"/>
    </source>
</evidence>